<evidence type="ECO:0000256" key="1">
    <source>
        <dbReference type="SAM" id="Phobius"/>
    </source>
</evidence>
<keyword evidence="1" id="KW-0472">Membrane</keyword>
<keyword evidence="4" id="KW-1185">Reference proteome</keyword>
<keyword evidence="1" id="KW-1133">Transmembrane helix</keyword>
<keyword evidence="1" id="KW-0812">Transmembrane</keyword>
<evidence type="ECO:0000256" key="2">
    <source>
        <dbReference type="SAM" id="SignalP"/>
    </source>
</evidence>
<feature type="transmembrane region" description="Helical" evidence="1">
    <location>
        <begin position="443"/>
        <end position="464"/>
    </location>
</feature>
<dbReference type="AlphaFoldDB" id="A0A3N7HLY0"/>
<protein>
    <submittedName>
        <fullName evidence="3">DUF3999 family protein</fullName>
    </submittedName>
</protein>
<evidence type="ECO:0000313" key="3">
    <source>
        <dbReference type="EMBL" id="RQP22036.1"/>
    </source>
</evidence>
<feature type="chain" id="PRO_5018107704" evidence="2">
    <location>
        <begin position="26"/>
        <end position="470"/>
    </location>
</feature>
<feature type="signal peptide" evidence="2">
    <location>
        <begin position="1"/>
        <end position="25"/>
    </location>
</feature>
<reference evidence="3 4" key="2">
    <citation type="submission" date="2018-12" db="EMBL/GenBank/DDBJ databases">
        <title>Rhizobacter gummiphilus sp. nov., a rubber-degrading bacterium isolated from the soil of a botanical garden in Japan.</title>
        <authorList>
            <person name="Shunsuke S.S."/>
        </authorList>
    </citation>
    <scope>NUCLEOTIDE SEQUENCE [LARGE SCALE GENOMIC DNA]</scope>
    <source>
        <strain evidence="3 4">S-16</strain>
    </source>
</reference>
<name>A0A3N7HLY0_9BURK</name>
<gene>
    <name evidence="3" type="ORF">DZC73_23780</name>
</gene>
<comment type="caution">
    <text evidence="3">The sequence shown here is derived from an EMBL/GenBank/DDBJ whole genome shotgun (WGS) entry which is preliminary data.</text>
</comment>
<sequence>MTMTHRSSIPAFLLATVAAGTSAQAAQTMELSLKGEGPYYSVTIPLSLRTRSSSPELRDLQVLNGRSEPIPFAWVEALPGTVQESEQVVPVFKLPGPASGAKATAPRSWMLDTRAVKGGMLSLSLGLPETVRGVYSLRVEVSDDMQQWRQVQDSAQVVSLEHQGQQLVSMSIDMAGSRGKYVRLTALNHSLLPDLKEAKVTSVVEQSELRPVQWSDAIAPTACAADHCDYAIPKNVPLEQVRWQLAEPNTLARVTVLGQVDAAIAPEVHERYHQRHLHLLHHHPLRKLREKSAPQPQTPPSPQWAELQSATVYWLRPSEGEVRSGPMWLSSGFYSGLRIQTQGPITQLGSTPPMLRVGARTPMLVMLARGPGPYRLQMTDDPKAASAAMSLADMMPSRKPSDPLPADTASVIESAPPVMTPSPAKAASAAPAAAPAKDESKTIWLWAALLAGLAAMGGMAWTLLKKPVAP</sequence>
<keyword evidence="2" id="KW-0732">Signal</keyword>
<dbReference type="EMBL" id="QUSW01000008">
    <property type="protein sequence ID" value="RQP22036.1"/>
    <property type="molecule type" value="Genomic_DNA"/>
</dbReference>
<evidence type="ECO:0000313" key="4">
    <source>
        <dbReference type="Proteomes" id="UP000267464"/>
    </source>
</evidence>
<accession>A0A3N7HLY0</accession>
<organism evidence="3 4">
    <name type="scientific">Piscinibacter terrae</name>
    <dbReference type="NCBI Taxonomy" id="2496871"/>
    <lineage>
        <taxon>Bacteria</taxon>
        <taxon>Pseudomonadati</taxon>
        <taxon>Pseudomonadota</taxon>
        <taxon>Betaproteobacteria</taxon>
        <taxon>Burkholderiales</taxon>
        <taxon>Sphaerotilaceae</taxon>
        <taxon>Piscinibacter</taxon>
    </lineage>
</organism>
<dbReference type="Pfam" id="PF13163">
    <property type="entry name" value="DUF3999"/>
    <property type="match status" value="1"/>
</dbReference>
<dbReference type="Proteomes" id="UP000267464">
    <property type="component" value="Unassembled WGS sequence"/>
</dbReference>
<reference evidence="3 4" key="1">
    <citation type="submission" date="2018-08" db="EMBL/GenBank/DDBJ databases">
        <authorList>
            <person name="Khan S.A."/>
            <person name="Jeon C.O."/>
            <person name="Chun B.H."/>
            <person name="Jeong S.E."/>
        </authorList>
    </citation>
    <scope>NUCLEOTIDE SEQUENCE [LARGE SCALE GENOMIC DNA]</scope>
    <source>
        <strain evidence="3 4">S-16</strain>
    </source>
</reference>
<proteinExistence type="predicted"/>
<dbReference type="InterPro" id="IPR025060">
    <property type="entry name" value="DUF3999"/>
</dbReference>